<evidence type="ECO:0000256" key="1">
    <source>
        <dbReference type="SAM" id="MobiDB-lite"/>
    </source>
</evidence>
<organism evidence="3 5">
    <name type="scientific">Aspergillus hiratsukae</name>
    <dbReference type="NCBI Taxonomy" id="1194566"/>
    <lineage>
        <taxon>Eukaryota</taxon>
        <taxon>Fungi</taxon>
        <taxon>Dikarya</taxon>
        <taxon>Ascomycota</taxon>
        <taxon>Pezizomycotina</taxon>
        <taxon>Eurotiomycetes</taxon>
        <taxon>Eurotiomycetidae</taxon>
        <taxon>Eurotiales</taxon>
        <taxon>Aspergillaceae</taxon>
        <taxon>Aspergillus</taxon>
        <taxon>Aspergillus subgen. Fumigati</taxon>
    </lineage>
</organism>
<dbReference type="Gene3D" id="3.40.390.10">
    <property type="entry name" value="Collagenase (Catalytic Domain)"/>
    <property type="match status" value="1"/>
</dbReference>
<dbReference type="Proteomes" id="UP000662466">
    <property type="component" value="Unassembled WGS sequence"/>
</dbReference>
<proteinExistence type="predicted"/>
<accession>A0A8H6UX22</accession>
<evidence type="ECO:0000313" key="3">
    <source>
        <dbReference type="EMBL" id="KAF7167354.1"/>
    </source>
</evidence>
<dbReference type="InterPro" id="IPR024079">
    <property type="entry name" value="MetalloPept_cat_dom_sf"/>
</dbReference>
<sequence>MIIDLDKVWPTNRRGIAKIRIGFLNDSYYDSDQEDRVREVAQQWEDECENISLVWANRPKKKFENRDVRISFKPSSGGQWVSKVGTDATEVKDQSERTMTLEWTDNKQKMRRHILHEFGHMLGAEHEQFSPDFPWEFKYQAVVDHFREEVQSENDKRPAPKQWTAAKVKEKGASRAYQDMLKRLVQTNLEYSRFDESSIMLYTIERDWLKDNSWAGGPAPQSIKESHHLSYLDIRTMNKVYDGTRNDDSESFSSSDSEYSTDDY</sequence>
<dbReference type="Proteomes" id="UP000630445">
    <property type="component" value="Unassembled WGS sequence"/>
</dbReference>
<keyword evidence="4" id="KW-1185">Reference proteome</keyword>
<dbReference type="GO" id="GO:0008237">
    <property type="term" value="F:metallopeptidase activity"/>
    <property type="evidence" value="ECO:0007669"/>
    <property type="project" value="InterPro"/>
</dbReference>
<reference evidence="3" key="1">
    <citation type="submission" date="2020-06" db="EMBL/GenBank/DDBJ databases">
        <title>Draft genome sequences of strains closely related to Aspergillus parafelis and Aspergillus hiratsukae.</title>
        <authorList>
            <person name="Dos Santos R.A.C."/>
            <person name="Rivero-Menendez O."/>
            <person name="Steenwyk J.L."/>
            <person name="Mead M.E."/>
            <person name="Goldman G.H."/>
            <person name="Alastruey-Izquierdo A."/>
            <person name="Rokas A."/>
        </authorList>
    </citation>
    <scope>NUCLEOTIDE SEQUENCE</scope>
    <source>
        <strain evidence="2">CNM-CM5793</strain>
        <strain evidence="3">CNM-CM6106</strain>
    </source>
</reference>
<protein>
    <recommendedName>
        <fullName evidence="6">Peptidase metallopeptidase domain-containing protein</fullName>
    </recommendedName>
</protein>
<evidence type="ECO:0008006" key="6">
    <source>
        <dbReference type="Google" id="ProtNLM"/>
    </source>
</evidence>
<dbReference type="AlphaFoldDB" id="A0A8H6UX22"/>
<feature type="region of interest" description="Disordered" evidence="1">
    <location>
        <begin position="242"/>
        <end position="264"/>
    </location>
</feature>
<dbReference type="SUPFAM" id="SSF55486">
    <property type="entry name" value="Metalloproteases ('zincins'), catalytic domain"/>
    <property type="match status" value="1"/>
</dbReference>
<dbReference type="EMBL" id="JACBAF010002113">
    <property type="protein sequence ID" value="KAF7167354.1"/>
    <property type="molecule type" value="Genomic_DNA"/>
</dbReference>
<comment type="caution">
    <text evidence="3">The sequence shown here is derived from an EMBL/GenBank/DDBJ whole genome shotgun (WGS) entry which is preliminary data.</text>
</comment>
<evidence type="ECO:0000313" key="4">
    <source>
        <dbReference type="Proteomes" id="UP000630445"/>
    </source>
</evidence>
<evidence type="ECO:0000313" key="5">
    <source>
        <dbReference type="Proteomes" id="UP000662466"/>
    </source>
</evidence>
<gene>
    <name evidence="2" type="ORF">CNMCM5793_001546</name>
    <name evidence="3" type="ORF">CNMCM6106_002929</name>
</gene>
<dbReference type="EMBL" id="JACBAD010001985">
    <property type="protein sequence ID" value="KAF7125368.1"/>
    <property type="molecule type" value="Genomic_DNA"/>
</dbReference>
<evidence type="ECO:0000313" key="2">
    <source>
        <dbReference type="EMBL" id="KAF7125368.1"/>
    </source>
</evidence>
<dbReference type="OrthoDB" id="291007at2759"/>
<name>A0A8H6UX22_9EURO</name>